<keyword evidence="7 9" id="KW-0663">Pyridoxal phosphate</keyword>
<evidence type="ECO:0000256" key="1">
    <source>
        <dbReference type="ARBA" id="ARBA00001933"/>
    </source>
</evidence>
<evidence type="ECO:0000256" key="6">
    <source>
        <dbReference type="ARBA" id="ARBA00022679"/>
    </source>
</evidence>
<dbReference type="InterPro" id="IPR015421">
    <property type="entry name" value="PyrdxlP-dep_Trfase_major"/>
</dbReference>
<dbReference type="HAMAP" id="MF_01023">
    <property type="entry name" value="HisC_aminotrans_2"/>
    <property type="match status" value="1"/>
</dbReference>
<dbReference type="InterPro" id="IPR004839">
    <property type="entry name" value="Aminotransferase_I/II_large"/>
</dbReference>
<protein>
    <recommendedName>
        <fullName evidence="9">Histidinol-phosphate aminotransferase</fullName>
        <ecNumber evidence="9">2.6.1.9</ecNumber>
    </recommendedName>
    <alternativeName>
        <fullName evidence="9">Imidazole acetol-phosphate transaminase</fullName>
    </alternativeName>
</protein>
<dbReference type="UniPathway" id="UPA00031">
    <property type="reaction ID" value="UER00012"/>
</dbReference>
<dbReference type="AlphaFoldDB" id="A0A6B2LX88"/>
<organism evidence="11 12">
    <name type="scientific">Oceanipulchritudo coccoides</name>
    <dbReference type="NCBI Taxonomy" id="2706888"/>
    <lineage>
        <taxon>Bacteria</taxon>
        <taxon>Pseudomonadati</taxon>
        <taxon>Verrucomicrobiota</taxon>
        <taxon>Opitutia</taxon>
        <taxon>Puniceicoccales</taxon>
        <taxon>Oceanipulchritudinaceae</taxon>
        <taxon>Oceanipulchritudo</taxon>
    </lineage>
</organism>
<dbReference type="PANTHER" id="PTHR43643:SF3">
    <property type="entry name" value="HISTIDINOL-PHOSPHATE AMINOTRANSFERASE"/>
    <property type="match status" value="1"/>
</dbReference>
<evidence type="ECO:0000256" key="4">
    <source>
        <dbReference type="ARBA" id="ARBA00011738"/>
    </source>
</evidence>
<keyword evidence="6 9" id="KW-0808">Transferase</keyword>
<dbReference type="Proteomes" id="UP000478417">
    <property type="component" value="Unassembled WGS sequence"/>
</dbReference>
<name>A0A6B2LX88_9BACT</name>
<proteinExistence type="inferred from homology"/>
<dbReference type="InterPro" id="IPR015422">
    <property type="entry name" value="PyrdxlP-dep_Trfase_small"/>
</dbReference>
<dbReference type="InterPro" id="IPR015424">
    <property type="entry name" value="PyrdxlP-dep_Trfase"/>
</dbReference>
<dbReference type="GO" id="GO:0030170">
    <property type="term" value="F:pyridoxal phosphate binding"/>
    <property type="evidence" value="ECO:0007669"/>
    <property type="project" value="InterPro"/>
</dbReference>
<dbReference type="EC" id="2.6.1.9" evidence="9"/>
<comment type="caution">
    <text evidence="11">The sequence shown here is derived from an EMBL/GenBank/DDBJ whole genome shotgun (WGS) entry which is preliminary data.</text>
</comment>
<dbReference type="PANTHER" id="PTHR43643">
    <property type="entry name" value="HISTIDINOL-PHOSPHATE AMINOTRANSFERASE 2"/>
    <property type="match status" value="1"/>
</dbReference>
<dbReference type="Gene3D" id="3.40.640.10">
    <property type="entry name" value="Type I PLP-dependent aspartate aminotransferase-like (Major domain)"/>
    <property type="match status" value="1"/>
</dbReference>
<evidence type="ECO:0000256" key="2">
    <source>
        <dbReference type="ARBA" id="ARBA00005011"/>
    </source>
</evidence>
<comment type="pathway">
    <text evidence="2 9">Amino-acid biosynthesis; L-histidine biosynthesis; L-histidine from 5-phospho-alpha-D-ribose 1-diphosphate: step 7/9.</text>
</comment>
<comment type="catalytic activity">
    <reaction evidence="8 9">
        <text>L-histidinol phosphate + 2-oxoglutarate = 3-(imidazol-4-yl)-2-oxopropyl phosphate + L-glutamate</text>
        <dbReference type="Rhea" id="RHEA:23744"/>
        <dbReference type="ChEBI" id="CHEBI:16810"/>
        <dbReference type="ChEBI" id="CHEBI:29985"/>
        <dbReference type="ChEBI" id="CHEBI:57766"/>
        <dbReference type="ChEBI" id="CHEBI:57980"/>
        <dbReference type="EC" id="2.6.1.9"/>
    </reaction>
</comment>
<dbReference type="GO" id="GO:0000105">
    <property type="term" value="P:L-histidine biosynthetic process"/>
    <property type="evidence" value="ECO:0007669"/>
    <property type="project" value="UniProtKB-UniRule"/>
</dbReference>
<dbReference type="NCBIfam" id="TIGR01141">
    <property type="entry name" value="hisC"/>
    <property type="match status" value="1"/>
</dbReference>
<evidence type="ECO:0000256" key="5">
    <source>
        <dbReference type="ARBA" id="ARBA00022576"/>
    </source>
</evidence>
<dbReference type="GO" id="GO:0004400">
    <property type="term" value="F:histidinol-phosphate transaminase activity"/>
    <property type="evidence" value="ECO:0007669"/>
    <property type="project" value="UniProtKB-UniRule"/>
</dbReference>
<dbReference type="InterPro" id="IPR050106">
    <property type="entry name" value="HistidinolP_aminotransfase"/>
</dbReference>
<keyword evidence="9" id="KW-0028">Amino-acid biosynthesis</keyword>
<evidence type="ECO:0000256" key="7">
    <source>
        <dbReference type="ARBA" id="ARBA00022898"/>
    </source>
</evidence>
<dbReference type="InterPro" id="IPR005861">
    <property type="entry name" value="HisP_aminotrans"/>
</dbReference>
<evidence type="ECO:0000313" key="11">
    <source>
        <dbReference type="EMBL" id="NDV61141.1"/>
    </source>
</evidence>
<evidence type="ECO:0000259" key="10">
    <source>
        <dbReference type="Pfam" id="PF00155"/>
    </source>
</evidence>
<evidence type="ECO:0000256" key="9">
    <source>
        <dbReference type="HAMAP-Rule" id="MF_01023"/>
    </source>
</evidence>
<keyword evidence="5 9" id="KW-0032">Aminotransferase</keyword>
<feature type="domain" description="Aminotransferase class I/classII large" evidence="10">
    <location>
        <begin position="36"/>
        <end position="358"/>
    </location>
</feature>
<dbReference type="Gene3D" id="3.90.1150.10">
    <property type="entry name" value="Aspartate Aminotransferase, domain 1"/>
    <property type="match status" value="1"/>
</dbReference>
<keyword evidence="12" id="KW-1185">Reference proteome</keyword>
<gene>
    <name evidence="9" type="primary">hisC</name>
    <name evidence="11" type="ORF">G0Q06_01615</name>
</gene>
<comment type="similarity">
    <text evidence="3 9">Belongs to the class-II pyridoxal-phosphate-dependent aminotransferase family. Histidinol-phosphate aminotransferase subfamily.</text>
</comment>
<keyword evidence="9" id="KW-0368">Histidine biosynthesis</keyword>
<reference evidence="11 12" key="1">
    <citation type="submission" date="2020-02" db="EMBL/GenBank/DDBJ databases">
        <title>Albibacoteraceae fam. nov., the first described family within the subdivision 4 Verrucomicrobia.</title>
        <authorList>
            <person name="Xi F."/>
        </authorList>
    </citation>
    <scope>NUCLEOTIDE SEQUENCE [LARGE SCALE GENOMIC DNA]</scope>
    <source>
        <strain evidence="11 12">CK1056</strain>
    </source>
</reference>
<evidence type="ECO:0000256" key="3">
    <source>
        <dbReference type="ARBA" id="ARBA00007970"/>
    </source>
</evidence>
<evidence type="ECO:0000313" key="12">
    <source>
        <dbReference type="Proteomes" id="UP000478417"/>
    </source>
</evidence>
<comment type="subunit">
    <text evidence="4 9">Homodimer.</text>
</comment>
<feature type="modified residue" description="N6-(pyridoxal phosphate)lysine" evidence="9">
    <location>
        <position position="226"/>
    </location>
</feature>
<dbReference type="EMBL" id="JAAGNX010000001">
    <property type="protein sequence ID" value="NDV61141.1"/>
    <property type="molecule type" value="Genomic_DNA"/>
</dbReference>
<comment type="cofactor">
    <cofactor evidence="1 9">
        <name>pyridoxal 5'-phosphate</name>
        <dbReference type="ChEBI" id="CHEBI:597326"/>
    </cofactor>
</comment>
<sequence length="363" mass="39450">MKFTDLTRREISSLPVYQPGKPTELLAREYGLSLDTIIKLASNENPLGPPPESIEAIQSTAAGVAFYPDNSGYELVHAISAKYGFSPEQITLAAGSNEIFYRLCDLFAEPGAEVVVGEYAFISYRIAALLAGAKLVPVPMPDLIHDLDAMLEAVTPQTRLVFLPNPNNPTGSALPVSEVAAFARSLPEWVIFCYDEAYMEYQDESLDVQSLIDDGIKIIGTRTFSKIYGLAGLRIGYGYSDPDLAELLNRVRPPFNTANIAQAAAIAALSNDSWIKMSREVNNAGRQQLFKGISEAGFDPIGENGNFLLFKVDKATTIAHSLQEMGIIVRPLAGYGLPDLLRVSIGSESQNAYFLEALSKVTS</sequence>
<accession>A0A6B2LX88</accession>
<dbReference type="Pfam" id="PF00155">
    <property type="entry name" value="Aminotran_1_2"/>
    <property type="match status" value="1"/>
</dbReference>
<evidence type="ECO:0000256" key="8">
    <source>
        <dbReference type="ARBA" id="ARBA00047481"/>
    </source>
</evidence>
<dbReference type="RefSeq" id="WP_163961802.1">
    <property type="nucleotide sequence ID" value="NZ_JAAGNX010000001.1"/>
</dbReference>
<dbReference type="SUPFAM" id="SSF53383">
    <property type="entry name" value="PLP-dependent transferases"/>
    <property type="match status" value="1"/>
</dbReference>
<dbReference type="CDD" id="cd00609">
    <property type="entry name" value="AAT_like"/>
    <property type="match status" value="1"/>
</dbReference>